<reference evidence="3" key="1">
    <citation type="journal article" date="2022" name="bioRxiv">
        <title>Sequencing and chromosome-scale assembly of the giantPleurodeles waltlgenome.</title>
        <authorList>
            <person name="Brown T."/>
            <person name="Elewa A."/>
            <person name="Iarovenko S."/>
            <person name="Subramanian E."/>
            <person name="Araus A.J."/>
            <person name="Petzold A."/>
            <person name="Susuki M."/>
            <person name="Suzuki K.-i.T."/>
            <person name="Hayashi T."/>
            <person name="Toyoda A."/>
            <person name="Oliveira C."/>
            <person name="Osipova E."/>
            <person name="Leigh N.D."/>
            <person name="Simon A."/>
            <person name="Yun M.H."/>
        </authorList>
    </citation>
    <scope>NUCLEOTIDE SEQUENCE</scope>
    <source>
        <strain evidence="3">20211129_DDA</strain>
        <tissue evidence="3">Liver</tissue>
    </source>
</reference>
<feature type="coiled-coil region" evidence="1">
    <location>
        <begin position="37"/>
        <end position="78"/>
    </location>
</feature>
<dbReference type="Proteomes" id="UP001066276">
    <property type="component" value="Chromosome 2_2"/>
</dbReference>
<comment type="caution">
    <text evidence="3">The sequence shown here is derived from an EMBL/GenBank/DDBJ whole genome shotgun (WGS) entry which is preliminary data.</text>
</comment>
<name>A0AAV7UQ70_PLEWA</name>
<evidence type="ECO:0000313" key="4">
    <source>
        <dbReference type="Proteomes" id="UP001066276"/>
    </source>
</evidence>
<evidence type="ECO:0000313" key="3">
    <source>
        <dbReference type="EMBL" id="KAJ1191194.1"/>
    </source>
</evidence>
<evidence type="ECO:0000256" key="1">
    <source>
        <dbReference type="SAM" id="Coils"/>
    </source>
</evidence>
<proteinExistence type="predicted"/>
<keyword evidence="1" id="KW-0175">Coiled coil</keyword>
<keyword evidence="4" id="KW-1185">Reference proteome</keyword>
<accession>A0AAV7UQ70</accession>
<gene>
    <name evidence="3" type="ORF">NDU88_000510</name>
</gene>
<feature type="region of interest" description="Disordered" evidence="2">
    <location>
        <begin position="1"/>
        <end position="25"/>
    </location>
</feature>
<evidence type="ECO:0000256" key="2">
    <source>
        <dbReference type="SAM" id="MobiDB-lite"/>
    </source>
</evidence>
<protein>
    <submittedName>
        <fullName evidence="3">Uncharacterized protein</fullName>
    </submittedName>
</protein>
<dbReference type="EMBL" id="JANPWB010000004">
    <property type="protein sequence ID" value="KAJ1191194.1"/>
    <property type="molecule type" value="Genomic_DNA"/>
</dbReference>
<organism evidence="3 4">
    <name type="scientific">Pleurodeles waltl</name>
    <name type="common">Iberian ribbed newt</name>
    <dbReference type="NCBI Taxonomy" id="8319"/>
    <lineage>
        <taxon>Eukaryota</taxon>
        <taxon>Metazoa</taxon>
        <taxon>Chordata</taxon>
        <taxon>Craniata</taxon>
        <taxon>Vertebrata</taxon>
        <taxon>Euteleostomi</taxon>
        <taxon>Amphibia</taxon>
        <taxon>Batrachia</taxon>
        <taxon>Caudata</taxon>
        <taxon>Salamandroidea</taxon>
        <taxon>Salamandridae</taxon>
        <taxon>Pleurodelinae</taxon>
        <taxon>Pleurodeles</taxon>
    </lineage>
</organism>
<sequence length="127" mass="14134">MGRTKGKQMEGGDLPTPEDHGLLRPAKDSVDKLDFILQEIKDSRQAIENRLSSITIELNILKDDQAKLSERIKHTESDITEILPTHNTCGGCPCVLSPRIPERKEITGAGVVDVRASCPRGYRKEKK</sequence>
<dbReference type="AlphaFoldDB" id="A0AAV7UQ70"/>